<sequence length="22" mass="2737">MISSLYMWTQDVRKGTQMFERE</sequence>
<protein>
    <submittedName>
        <fullName evidence="1">Uncharacterized protein</fullName>
    </submittedName>
</protein>
<accession>A0A0K2U9E0</accession>
<evidence type="ECO:0000313" key="1">
    <source>
        <dbReference type="EMBL" id="CDW34326.1"/>
    </source>
</evidence>
<dbReference type="EMBL" id="HACA01016965">
    <property type="protein sequence ID" value="CDW34326.1"/>
    <property type="molecule type" value="Transcribed_RNA"/>
</dbReference>
<name>A0A0K2U9E0_LEPSM</name>
<proteinExistence type="predicted"/>
<organism evidence="1">
    <name type="scientific">Lepeophtheirus salmonis</name>
    <name type="common">Salmon louse</name>
    <name type="synonym">Caligus salmonis</name>
    <dbReference type="NCBI Taxonomy" id="72036"/>
    <lineage>
        <taxon>Eukaryota</taxon>
        <taxon>Metazoa</taxon>
        <taxon>Ecdysozoa</taxon>
        <taxon>Arthropoda</taxon>
        <taxon>Crustacea</taxon>
        <taxon>Multicrustacea</taxon>
        <taxon>Hexanauplia</taxon>
        <taxon>Copepoda</taxon>
        <taxon>Siphonostomatoida</taxon>
        <taxon>Caligidae</taxon>
        <taxon>Lepeophtheirus</taxon>
    </lineage>
</organism>
<reference evidence="1" key="1">
    <citation type="submission" date="2014-05" db="EMBL/GenBank/DDBJ databases">
        <authorList>
            <person name="Chronopoulou M."/>
        </authorList>
    </citation>
    <scope>NUCLEOTIDE SEQUENCE</scope>
    <source>
        <tissue evidence="1">Whole organism</tissue>
    </source>
</reference>
<dbReference type="AlphaFoldDB" id="A0A0K2U9E0"/>